<protein>
    <submittedName>
        <fullName evidence="3">Feruloyl esterase</fullName>
        <ecNumber evidence="3">3.1.1.73</ecNumber>
    </submittedName>
</protein>
<name>A0A5J6MHV9_9ZZZZ</name>
<proteinExistence type="predicted"/>
<dbReference type="GO" id="GO:0030600">
    <property type="term" value="F:feruloyl esterase activity"/>
    <property type="evidence" value="ECO:0007669"/>
    <property type="project" value="UniProtKB-EC"/>
</dbReference>
<feature type="domain" description="BD-FAE-like" evidence="2">
    <location>
        <begin position="60"/>
        <end position="278"/>
    </location>
</feature>
<reference evidence="3" key="1">
    <citation type="submission" date="2019-03" db="EMBL/GenBank/DDBJ databases">
        <authorList>
            <person name="Wong D."/>
            <person name="Chan V."/>
        </authorList>
    </citation>
    <scope>NUCLEOTIDE SEQUENCE</scope>
</reference>
<accession>A0A5J6MHV9</accession>
<dbReference type="EMBL" id="MK607950">
    <property type="protein sequence ID" value="QEX07939.1"/>
    <property type="molecule type" value="Genomic_DNA"/>
</dbReference>
<evidence type="ECO:0000259" key="2">
    <source>
        <dbReference type="Pfam" id="PF20434"/>
    </source>
</evidence>
<dbReference type="Pfam" id="PF20434">
    <property type="entry name" value="BD-FAE"/>
    <property type="match status" value="1"/>
</dbReference>
<dbReference type="InterPro" id="IPR050300">
    <property type="entry name" value="GDXG_lipolytic_enzyme"/>
</dbReference>
<dbReference type="Gene3D" id="3.40.50.1820">
    <property type="entry name" value="alpha/beta hydrolase"/>
    <property type="match status" value="1"/>
</dbReference>
<dbReference type="SMR" id="A0A5J6MHV9"/>
<evidence type="ECO:0000256" key="1">
    <source>
        <dbReference type="ARBA" id="ARBA00022801"/>
    </source>
</evidence>
<dbReference type="EC" id="3.1.1.73" evidence="3"/>
<dbReference type="InterPro" id="IPR049492">
    <property type="entry name" value="BD-FAE-like_dom"/>
</dbReference>
<organism evidence="3">
    <name type="scientific">uncultured microorganism</name>
    <dbReference type="NCBI Taxonomy" id="358574"/>
    <lineage>
        <taxon>unclassified sequences</taxon>
        <taxon>environmental samples</taxon>
    </lineage>
</organism>
<sequence>MKKTLLSTVMLCMAAVVMAQPGGGFGGFGGFQRPQVKLETSQEWKDVNYAGDDQAYHTCDIYLPKEEKASYPVVIHIYGSAWFSNNGKGAADLGTIVNALLKAGYAVVCPNHRSSGDAKWPAQIHDIRAVIRFVRGEAKKYKFDPSFVATSGFSSGGHLASTAATTSGLKQTKVGTYDIDLEGTLGCYANESSSVNAACDWSGPVDLTAMDCGEGMKMGENSPEDVLLDSKLAKEPDKYRSLSATYYVNKKNPPIIIFHGEKDNVVPCCQGKMFYEKLVAAGVKTEATFVPEGGHGMGMYDEANLQKMVNFLNAVRTGK</sequence>
<dbReference type="PANTHER" id="PTHR48081">
    <property type="entry name" value="AB HYDROLASE SUPERFAMILY PROTEIN C4A8.06C"/>
    <property type="match status" value="1"/>
</dbReference>
<dbReference type="SUPFAM" id="SSF53474">
    <property type="entry name" value="alpha/beta-Hydrolases"/>
    <property type="match status" value="1"/>
</dbReference>
<dbReference type="PANTHER" id="PTHR48081:SF13">
    <property type="entry name" value="ALPHA_BETA HYDROLASE"/>
    <property type="match status" value="1"/>
</dbReference>
<keyword evidence="1 3" id="KW-0378">Hydrolase</keyword>
<evidence type="ECO:0000313" key="3">
    <source>
        <dbReference type="EMBL" id="QEX07939.1"/>
    </source>
</evidence>
<dbReference type="AlphaFoldDB" id="A0A5J6MHV9"/>
<dbReference type="InterPro" id="IPR029058">
    <property type="entry name" value="AB_hydrolase_fold"/>
</dbReference>